<dbReference type="InterPro" id="IPR011009">
    <property type="entry name" value="Kinase-like_dom_sf"/>
</dbReference>
<dbReference type="RefSeq" id="XP_040626797.1">
    <property type="nucleotide sequence ID" value="XM_040777316.1"/>
</dbReference>
<dbReference type="EMBL" id="JH795868">
    <property type="protein sequence ID" value="EJT99899.1"/>
    <property type="molecule type" value="Genomic_DNA"/>
</dbReference>
<dbReference type="SUPFAM" id="SSF56112">
    <property type="entry name" value="Protein kinase-like (PK-like)"/>
    <property type="match status" value="1"/>
</dbReference>
<dbReference type="STRING" id="1858805.M5FW57"/>
<evidence type="ECO:0000313" key="1">
    <source>
        <dbReference type="EMBL" id="EJT99899.1"/>
    </source>
</evidence>
<reference evidence="1 2" key="1">
    <citation type="journal article" date="2012" name="Science">
        <title>The Paleozoic origin of enzymatic lignin decomposition reconstructed from 31 fungal genomes.</title>
        <authorList>
            <person name="Floudas D."/>
            <person name="Binder M."/>
            <person name="Riley R."/>
            <person name="Barry K."/>
            <person name="Blanchette R.A."/>
            <person name="Henrissat B."/>
            <person name="Martinez A.T."/>
            <person name="Otillar R."/>
            <person name="Spatafora J.W."/>
            <person name="Yadav J.S."/>
            <person name="Aerts A."/>
            <person name="Benoit I."/>
            <person name="Boyd A."/>
            <person name="Carlson A."/>
            <person name="Copeland A."/>
            <person name="Coutinho P.M."/>
            <person name="de Vries R.P."/>
            <person name="Ferreira P."/>
            <person name="Findley K."/>
            <person name="Foster B."/>
            <person name="Gaskell J."/>
            <person name="Glotzer D."/>
            <person name="Gorecki P."/>
            <person name="Heitman J."/>
            <person name="Hesse C."/>
            <person name="Hori C."/>
            <person name="Igarashi K."/>
            <person name="Jurgens J.A."/>
            <person name="Kallen N."/>
            <person name="Kersten P."/>
            <person name="Kohler A."/>
            <person name="Kuees U."/>
            <person name="Kumar T.K.A."/>
            <person name="Kuo A."/>
            <person name="LaButti K."/>
            <person name="Larrondo L.F."/>
            <person name="Lindquist E."/>
            <person name="Ling A."/>
            <person name="Lombard V."/>
            <person name="Lucas S."/>
            <person name="Lundell T."/>
            <person name="Martin R."/>
            <person name="McLaughlin D.J."/>
            <person name="Morgenstern I."/>
            <person name="Morin E."/>
            <person name="Murat C."/>
            <person name="Nagy L.G."/>
            <person name="Nolan M."/>
            <person name="Ohm R.A."/>
            <person name="Patyshakuliyeva A."/>
            <person name="Rokas A."/>
            <person name="Ruiz-Duenas F.J."/>
            <person name="Sabat G."/>
            <person name="Salamov A."/>
            <person name="Samejima M."/>
            <person name="Schmutz J."/>
            <person name="Slot J.C."/>
            <person name="St John F."/>
            <person name="Stenlid J."/>
            <person name="Sun H."/>
            <person name="Sun S."/>
            <person name="Syed K."/>
            <person name="Tsang A."/>
            <person name="Wiebenga A."/>
            <person name="Young D."/>
            <person name="Pisabarro A."/>
            <person name="Eastwood D.C."/>
            <person name="Martin F."/>
            <person name="Cullen D."/>
            <person name="Grigoriev I.V."/>
            <person name="Hibbett D.S."/>
        </authorList>
    </citation>
    <scope>NUCLEOTIDE SEQUENCE [LARGE SCALE GENOMIC DNA]</scope>
    <source>
        <strain evidence="1 2">DJM-731 SS1</strain>
    </source>
</reference>
<dbReference type="OMA" id="YMEYVNG"/>
<dbReference type="Proteomes" id="UP000030653">
    <property type="component" value="Unassembled WGS sequence"/>
</dbReference>
<sequence>MGADGKRKIAPSGDHVILHDSSFFRRHPTAQLPTPAQVLARCKALGDHPIAPRPRPVRFPALGLLVKFGTAASIVEGQCLYALQGRTVLRVPEVYGWTVENGRAFVYVELIRGVTLQDRWEWLSEKSKTVVCMQIKDMVDDLRQIEEDPMNSYVGAIGNQPPEEILFHSYMTPARSFHSVAEFHDWFALPAPMPPGIQVHPGRFDLPDDASIVFTHGDLHPSNIMISARWPWDRWEWSWAWNIWPWDWPDWISWLWKGEWSWEDPPRVLAIIDWQQSGWMPSYWEYCKARWTTKRGSDWQTTYFPMFIEPTDVLEAWLVFAYIVAF</sequence>
<dbReference type="OrthoDB" id="5404599at2759"/>
<accession>M5FW57</accession>
<dbReference type="GeneID" id="63692378"/>
<organism evidence="1 2">
    <name type="scientific">Dacryopinax primogenitus (strain DJM 731)</name>
    <name type="common">Brown rot fungus</name>
    <dbReference type="NCBI Taxonomy" id="1858805"/>
    <lineage>
        <taxon>Eukaryota</taxon>
        <taxon>Fungi</taxon>
        <taxon>Dikarya</taxon>
        <taxon>Basidiomycota</taxon>
        <taxon>Agaricomycotina</taxon>
        <taxon>Dacrymycetes</taxon>
        <taxon>Dacrymycetales</taxon>
        <taxon>Dacrymycetaceae</taxon>
        <taxon>Dacryopinax</taxon>
    </lineage>
</organism>
<dbReference type="AlphaFoldDB" id="M5FW57"/>
<protein>
    <recommendedName>
        <fullName evidence="3">Aminoglycoside phosphotransferase domain-containing protein</fullName>
    </recommendedName>
</protein>
<keyword evidence="2" id="KW-1185">Reference proteome</keyword>
<proteinExistence type="predicted"/>
<dbReference type="InterPro" id="IPR051678">
    <property type="entry name" value="AGP_Transferase"/>
</dbReference>
<evidence type="ECO:0008006" key="3">
    <source>
        <dbReference type="Google" id="ProtNLM"/>
    </source>
</evidence>
<dbReference type="HOGENOM" id="CLU_021768_0_0_1"/>
<evidence type="ECO:0000313" key="2">
    <source>
        <dbReference type="Proteomes" id="UP000030653"/>
    </source>
</evidence>
<gene>
    <name evidence="1" type="ORF">DACRYDRAFT_95747</name>
</gene>
<dbReference type="PANTHER" id="PTHR21310">
    <property type="entry name" value="AMINOGLYCOSIDE PHOSPHOTRANSFERASE-RELATED-RELATED"/>
    <property type="match status" value="1"/>
</dbReference>
<name>M5FW57_DACPD</name>
<dbReference type="PANTHER" id="PTHR21310:SF54">
    <property type="entry name" value="AMINOGLYCOSIDE PHOSPHOTRANSFERASE DOMAIN-CONTAINING PROTEIN"/>
    <property type="match status" value="1"/>
</dbReference>